<keyword evidence="1" id="KW-0472">Membrane</keyword>
<reference evidence="2" key="1">
    <citation type="submission" date="2023-04" db="EMBL/GenBank/DDBJ databases">
        <title>Genomic characterization of avipoxvirus isolates from Andean condor (Vultur gryphus).</title>
        <authorList>
            <person name="Butt S.L."/>
            <person name="Do Nascimento G.M."/>
            <person name="Tripathy D.N."/>
            <person name="Diel D.G."/>
        </authorList>
    </citation>
    <scope>NUCLEOTIDE SEQUENCE</scope>
    <source>
        <strain evidence="2">CDPV99</strain>
    </source>
</reference>
<proteinExistence type="predicted"/>
<accession>A0AAT9UPP1</accession>
<evidence type="ECO:0000256" key="1">
    <source>
        <dbReference type="SAM" id="Phobius"/>
    </source>
</evidence>
<protein>
    <submittedName>
        <fullName evidence="2">Uncharacterized protein</fullName>
    </submittedName>
</protein>
<sequence length="54" mass="6291">MVRIAIKHSIVSAIKLWILTITLLMSVFLLRKISYLCKSILLIVEMDNMCKNIR</sequence>
<name>A0AAT9UPP1_9POXV</name>
<keyword evidence="1" id="KW-1133">Transmembrane helix</keyword>
<gene>
    <name evidence="2" type="ORF">CDPV99-214</name>
</gene>
<keyword evidence="1" id="KW-0812">Transmembrane</keyword>
<organism evidence="2">
    <name type="scientific">Condorpox virus</name>
    <dbReference type="NCBI Taxonomy" id="3049970"/>
    <lineage>
        <taxon>Viruses</taxon>
        <taxon>Varidnaviria</taxon>
        <taxon>Bamfordvirae</taxon>
        <taxon>Nucleocytoviricota</taxon>
        <taxon>Pokkesviricetes</taxon>
        <taxon>Chitovirales</taxon>
        <taxon>Poxviridae</taxon>
        <taxon>Chordopoxvirinae</taxon>
        <taxon>Avipoxvirus</taxon>
    </lineage>
</organism>
<dbReference type="EMBL" id="OQ865376">
    <property type="protein sequence ID" value="WHV01330.1"/>
    <property type="molecule type" value="Genomic_DNA"/>
</dbReference>
<feature type="transmembrane region" description="Helical" evidence="1">
    <location>
        <begin position="12"/>
        <end position="30"/>
    </location>
</feature>
<evidence type="ECO:0000313" key="2">
    <source>
        <dbReference type="EMBL" id="WHV01330.1"/>
    </source>
</evidence>